<comment type="caution">
    <text evidence="1">The sequence shown here is derived from an EMBL/GenBank/DDBJ whole genome shotgun (WGS) entry which is preliminary data.</text>
</comment>
<proteinExistence type="predicted"/>
<accession>A0A0W8E8T9</accession>
<name>A0A0W8E8T9_9ZZZZ</name>
<protein>
    <submittedName>
        <fullName evidence="1">Uncharacterized protein</fullName>
    </submittedName>
</protein>
<gene>
    <name evidence="1" type="ORF">ASZ90_017540</name>
</gene>
<organism evidence="1">
    <name type="scientific">hydrocarbon metagenome</name>
    <dbReference type="NCBI Taxonomy" id="938273"/>
    <lineage>
        <taxon>unclassified sequences</taxon>
        <taxon>metagenomes</taxon>
        <taxon>ecological metagenomes</taxon>
    </lineage>
</organism>
<dbReference type="EMBL" id="LNQE01001831">
    <property type="protein sequence ID" value="KUG05051.1"/>
    <property type="molecule type" value="Genomic_DNA"/>
</dbReference>
<evidence type="ECO:0000313" key="1">
    <source>
        <dbReference type="EMBL" id="KUG05051.1"/>
    </source>
</evidence>
<sequence length="41" mass="4752">MYVSAIIARTLDRMNQRMEVTGQLHIAFVIFKKDDIPGESR</sequence>
<dbReference type="AlphaFoldDB" id="A0A0W8E8T9"/>
<reference evidence="1" key="1">
    <citation type="journal article" date="2015" name="Proc. Natl. Acad. Sci. U.S.A.">
        <title>Networks of energetic and metabolic interactions define dynamics in microbial communities.</title>
        <authorList>
            <person name="Embree M."/>
            <person name="Liu J.K."/>
            <person name="Al-Bassam M.M."/>
            <person name="Zengler K."/>
        </authorList>
    </citation>
    <scope>NUCLEOTIDE SEQUENCE</scope>
</reference>